<dbReference type="GO" id="GO:0000155">
    <property type="term" value="F:phosphorelay sensor kinase activity"/>
    <property type="evidence" value="ECO:0007669"/>
    <property type="project" value="InterPro"/>
</dbReference>
<dbReference type="PROSITE" id="PS50109">
    <property type="entry name" value="HIS_KIN"/>
    <property type="match status" value="1"/>
</dbReference>
<dbReference type="PANTHER" id="PTHR43047:SF72">
    <property type="entry name" value="OSMOSENSING HISTIDINE PROTEIN KINASE SLN1"/>
    <property type="match status" value="1"/>
</dbReference>
<evidence type="ECO:0000256" key="13">
    <source>
        <dbReference type="ARBA" id="ARBA00074306"/>
    </source>
</evidence>
<dbReference type="InterPro" id="IPR011006">
    <property type="entry name" value="CheY-like_superfamily"/>
</dbReference>
<dbReference type="InterPro" id="IPR001789">
    <property type="entry name" value="Sig_transdc_resp-reg_receiver"/>
</dbReference>
<dbReference type="Gene3D" id="6.10.340.10">
    <property type="match status" value="1"/>
</dbReference>
<name>A0A5P8WDD1_9NOSO</name>
<evidence type="ECO:0000313" key="19">
    <source>
        <dbReference type="EMBL" id="QFS50825.1"/>
    </source>
</evidence>
<keyword evidence="9" id="KW-0067">ATP-binding</keyword>
<protein>
    <recommendedName>
        <fullName evidence="13">Circadian input-output histidine kinase CikA</fullName>
        <ecNumber evidence="4">2.7.13.3</ecNumber>
    </recommendedName>
    <alternativeName>
        <fullName evidence="12">Sensory/regulatory protein RpfC</fullName>
    </alternativeName>
</protein>
<dbReference type="Gene3D" id="1.10.287.130">
    <property type="match status" value="1"/>
</dbReference>
<dbReference type="CDD" id="cd00156">
    <property type="entry name" value="REC"/>
    <property type="match status" value="1"/>
</dbReference>
<dbReference type="CDD" id="cd16922">
    <property type="entry name" value="HATPase_EvgS-ArcB-TorS-like"/>
    <property type="match status" value="1"/>
</dbReference>
<keyword evidence="7" id="KW-0547">Nucleotide-binding</keyword>
<keyword evidence="6" id="KW-0808">Transferase</keyword>
<sequence>MLAEDNHVLLKQALEGRLKALGDRDPKAEFEQLFVQYKDGTIRNRPEIFGLDKTPGVFLGKNVKIDADMRRRVVAYYDILSAYGPAWRNRFANSYTQIPENGMVMYMHKYPWALKAPSRESFRVTDDESFQITRPIYNPERKTVWTGIYYDQVAAAWMASCVTPLDINGRHIATLGHDILISELRERTINDALKGTYNMIFRKDGRLVAHPALMEEIKQTNGQFSIRQSQDSHLQQIFHLVTNTPGNRVINNPKHDEYLAVSTIDEPDWYLVTVFPKSLLAQEAFATAQLILLLGLGALIIEITVTFLILHHKIAAPLNKLMAATESVSAGNLDIQVNVKCPNELGRLGYLFNKMSERLRESFAALARTNEQLEIRVEERTMELQTAKETADQANLAKSEFLANMSHELRTPLNGILGYAQILHRSKDFSDKDHKSISIINQCASHLLTLINDILDISKIEAQKMELHPVDFHFPAFLQGVVEICRIKAEQKGIEFIYQPDAELPEAIYADDKRLRQVLINLLGNAIKFTDKGKVVFSVKFQNLMSSKLEESLAYHICFKIEDSGIGIAHDQIEKIFLPFEQVGDLKKQSEGTGLGLAISQRIVDMMNSTLEVQSQVGQGSTFWFDVKLAKSQDWKKTSFVSQQGQINGFIGETRKILVVDDRWENRSFLVNFLEPLGFEMHEAEDGEQGLEKAMSFQPNLIITDISMPVMDGYEMIKGLRQSSLFQKIPIFVSSASVFESDKHRSFEIGANEFLPKPVQADSLLQALRFHLQLEWIYEEVVQEKQNGKQSSSQTEASEIVPPSKEDLVLLYELSRKGLLNDLLQELARIENLNSEFSPFTQQLSKFAKSFQIKQIKIFLKKYL</sequence>
<dbReference type="SMART" id="SM00388">
    <property type="entry name" value="HisKA"/>
    <property type="match status" value="1"/>
</dbReference>
<comment type="subcellular location">
    <subcellularLocation>
        <location evidence="2">Membrane</location>
    </subcellularLocation>
</comment>
<dbReference type="AlphaFoldDB" id="A0A5P8WDD1"/>
<dbReference type="InterPro" id="IPR004358">
    <property type="entry name" value="Sig_transdc_His_kin-like_C"/>
</dbReference>
<evidence type="ECO:0000256" key="4">
    <source>
        <dbReference type="ARBA" id="ARBA00012438"/>
    </source>
</evidence>
<dbReference type="Pfam" id="PF00672">
    <property type="entry name" value="HAMP"/>
    <property type="match status" value="1"/>
</dbReference>
<dbReference type="Gene3D" id="3.30.565.10">
    <property type="entry name" value="Histidine kinase-like ATPase, C-terminal domain"/>
    <property type="match status" value="1"/>
</dbReference>
<dbReference type="FunFam" id="1.10.287.130:FF:000002">
    <property type="entry name" value="Two-component osmosensing histidine kinase"/>
    <property type="match status" value="1"/>
</dbReference>
<evidence type="ECO:0000256" key="1">
    <source>
        <dbReference type="ARBA" id="ARBA00000085"/>
    </source>
</evidence>
<dbReference type="InterPro" id="IPR003660">
    <property type="entry name" value="HAMP_dom"/>
</dbReference>
<evidence type="ECO:0000256" key="9">
    <source>
        <dbReference type="ARBA" id="ARBA00022840"/>
    </source>
</evidence>
<evidence type="ECO:0000256" key="14">
    <source>
        <dbReference type="PROSITE-ProRule" id="PRU00169"/>
    </source>
</evidence>
<keyword evidence="5 14" id="KW-0597">Phosphoprotein</keyword>
<dbReference type="Proteomes" id="UP000326678">
    <property type="component" value="Chromosome Gxm2"/>
</dbReference>
<feature type="domain" description="Histidine kinase" evidence="16">
    <location>
        <begin position="404"/>
        <end position="631"/>
    </location>
</feature>
<dbReference type="SMART" id="SM00448">
    <property type="entry name" value="REC"/>
    <property type="match status" value="1"/>
</dbReference>
<keyword evidence="20" id="KW-1185">Reference proteome</keyword>
<dbReference type="SUPFAM" id="SSF55874">
    <property type="entry name" value="ATPase domain of HSP90 chaperone/DNA topoisomerase II/histidine kinase"/>
    <property type="match status" value="1"/>
</dbReference>
<accession>A0A5P8WDD1</accession>
<feature type="domain" description="HAMP" evidence="18">
    <location>
        <begin position="312"/>
        <end position="364"/>
    </location>
</feature>
<dbReference type="InterPro" id="IPR005467">
    <property type="entry name" value="His_kinase_dom"/>
</dbReference>
<organism evidence="19 20">
    <name type="scientific">Nostoc sphaeroides CCNUC1</name>
    <dbReference type="NCBI Taxonomy" id="2653204"/>
    <lineage>
        <taxon>Bacteria</taxon>
        <taxon>Bacillati</taxon>
        <taxon>Cyanobacteriota</taxon>
        <taxon>Cyanophyceae</taxon>
        <taxon>Nostocales</taxon>
        <taxon>Nostocaceae</taxon>
        <taxon>Nostoc</taxon>
    </lineage>
</organism>
<dbReference type="InterPro" id="IPR003594">
    <property type="entry name" value="HATPase_dom"/>
</dbReference>
<dbReference type="EMBL" id="CP045227">
    <property type="protein sequence ID" value="QFS50825.1"/>
    <property type="molecule type" value="Genomic_DNA"/>
</dbReference>
<proteinExistence type="inferred from homology"/>
<dbReference type="SUPFAM" id="SSF47384">
    <property type="entry name" value="Homodimeric domain of signal transducing histidine kinase"/>
    <property type="match status" value="1"/>
</dbReference>
<dbReference type="PROSITE" id="PS50110">
    <property type="entry name" value="RESPONSE_REGULATORY"/>
    <property type="match status" value="1"/>
</dbReference>
<feature type="coiled-coil region" evidence="15">
    <location>
        <begin position="356"/>
        <end position="390"/>
    </location>
</feature>
<comment type="subunit">
    <text evidence="11">At low DSF concentrations, interacts with RpfF.</text>
</comment>
<evidence type="ECO:0000256" key="12">
    <source>
        <dbReference type="ARBA" id="ARBA00068150"/>
    </source>
</evidence>
<feature type="modified residue" description="4-aspartylphosphate" evidence="14">
    <location>
        <position position="705"/>
    </location>
</feature>
<dbReference type="CDD" id="cd00082">
    <property type="entry name" value="HisKA"/>
    <property type="match status" value="1"/>
</dbReference>
<dbReference type="InterPro" id="IPR003661">
    <property type="entry name" value="HisK_dim/P_dom"/>
</dbReference>
<dbReference type="Gene3D" id="3.30.450.20">
    <property type="entry name" value="PAS domain"/>
    <property type="match status" value="2"/>
</dbReference>
<dbReference type="SMART" id="SM00304">
    <property type="entry name" value="HAMP"/>
    <property type="match status" value="1"/>
</dbReference>
<dbReference type="PROSITE" id="PS50885">
    <property type="entry name" value="HAMP"/>
    <property type="match status" value="1"/>
</dbReference>
<dbReference type="PRINTS" id="PR00344">
    <property type="entry name" value="BCTRLSENSOR"/>
</dbReference>
<evidence type="ECO:0000256" key="15">
    <source>
        <dbReference type="SAM" id="Coils"/>
    </source>
</evidence>
<evidence type="ECO:0000256" key="5">
    <source>
        <dbReference type="ARBA" id="ARBA00022553"/>
    </source>
</evidence>
<evidence type="ECO:0000256" key="2">
    <source>
        <dbReference type="ARBA" id="ARBA00004370"/>
    </source>
</evidence>
<dbReference type="Gene3D" id="3.40.50.2300">
    <property type="match status" value="1"/>
</dbReference>
<dbReference type="FunFam" id="3.30.565.10:FF:000010">
    <property type="entry name" value="Sensor histidine kinase RcsC"/>
    <property type="match status" value="1"/>
</dbReference>
<dbReference type="EC" id="2.7.13.3" evidence="4"/>
<comment type="similarity">
    <text evidence="3">In the N-terminal section; belongs to the phytochrome family.</text>
</comment>
<dbReference type="SUPFAM" id="SSF158472">
    <property type="entry name" value="HAMP domain-like"/>
    <property type="match status" value="1"/>
</dbReference>
<dbReference type="GO" id="GO:0009927">
    <property type="term" value="F:histidine phosphotransfer kinase activity"/>
    <property type="evidence" value="ECO:0007669"/>
    <property type="project" value="TreeGrafter"/>
</dbReference>
<evidence type="ECO:0000256" key="3">
    <source>
        <dbReference type="ARBA" id="ARBA00006402"/>
    </source>
</evidence>
<evidence type="ECO:0000259" key="18">
    <source>
        <dbReference type="PROSITE" id="PS50885"/>
    </source>
</evidence>
<dbReference type="Pfam" id="PF00072">
    <property type="entry name" value="Response_reg"/>
    <property type="match status" value="1"/>
</dbReference>
<gene>
    <name evidence="19" type="ORF">GXM_08319</name>
</gene>
<dbReference type="PANTHER" id="PTHR43047">
    <property type="entry name" value="TWO-COMPONENT HISTIDINE PROTEIN KINASE"/>
    <property type="match status" value="1"/>
</dbReference>
<evidence type="ECO:0000259" key="17">
    <source>
        <dbReference type="PROSITE" id="PS50110"/>
    </source>
</evidence>
<dbReference type="GO" id="GO:0005524">
    <property type="term" value="F:ATP binding"/>
    <property type="evidence" value="ECO:0007669"/>
    <property type="project" value="UniProtKB-KW"/>
</dbReference>
<reference evidence="19 20" key="1">
    <citation type="submission" date="2019-10" db="EMBL/GenBank/DDBJ databases">
        <title>Genomic and transcriptomic insights into the perfect genentic adaptation of a filamentous nitrogen-fixing cyanobacterium to rice fields.</title>
        <authorList>
            <person name="Chen Z."/>
        </authorList>
    </citation>
    <scope>NUCLEOTIDE SEQUENCE [LARGE SCALE GENOMIC DNA]</scope>
    <source>
        <strain evidence="19">CCNUC1</strain>
    </source>
</reference>
<evidence type="ECO:0000256" key="8">
    <source>
        <dbReference type="ARBA" id="ARBA00022777"/>
    </source>
</evidence>
<dbReference type="KEGG" id="nsh:GXM_08319"/>
<evidence type="ECO:0000256" key="6">
    <source>
        <dbReference type="ARBA" id="ARBA00022679"/>
    </source>
</evidence>
<evidence type="ECO:0000313" key="20">
    <source>
        <dbReference type="Proteomes" id="UP000326678"/>
    </source>
</evidence>
<comment type="catalytic activity">
    <reaction evidence="1">
        <text>ATP + protein L-histidine = ADP + protein N-phospho-L-histidine.</text>
        <dbReference type="EC" id="2.7.13.3"/>
    </reaction>
</comment>
<dbReference type="InterPro" id="IPR036890">
    <property type="entry name" value="HATPase_C_sf"/>
</dbReference>
<dbReference type="InterPro" id="IPR036097">
    <property type="entry name" value="HisK_dim/P_sf"/>
</dbReference>
<evidence type="ECO:0000256" key="11">
    <source>
        <dbReference type="ARBA" id="ARBA00064003"/>
    </source>
</evidence>
<dbReference type="Pfam" id="PF02518">
    <property type="entry name" value="HATPase_c"/>
    <property type="match status" value="1"/>
</dbReference>
<dbReference type="GO" id="GO:0005886">
    <property type="term" value="C:plasma membrane"/>
    <property type="evidence" value="ECO:0007669"/>
    <property type="project" value="TreeGrafter"/>
</dbReference>
<keyword evidence="15" id="KW-0175">Coiled coil</keyword>
<dbReference type="SMART" id="SM00387">
    <property type="entry name" value="HATPase_c"/>
    <property type="match status" value="1"/>
</dbReference>
<keyword evidence="8 19" id="KW-0418">Kinase</keyword>
<evidence type="ECO:0000256" key="7">
    <source>
        <dbReference type="ARBA" id="ARBA00022741"/>
    </source>
</evidence>
<dbReference type="SUPFAM" id="SSF52172">
    <property type="entry name" value="CheY-like"/>
    <property type="match status" value="1"/>
</dbReference>
<keyword evidence="10" id="KW-0902">Two-component regulatory system</keyword>
<dbReference type="CDD" id="cd06225">
    <property type="entry name" value="HAMP"/>
    <property type="match status" value="1"/>
</dbReference>
<evidence type="ECO:0000259" key="16">
    <source>
        <dbReference type="PROSITE" id="PS50109"/>
    </source>
</evidence>
<feature type="domain" description="Response regulatory" evidence="17">
    <location>
        <begin position="656"/>
        <end position="772"/>
    </location>
</feature>
<evidence type="ECO:0000256" key="10">
    <source>
        <dbReference type="ARBA" id="ARBA00023012"/>
    </source>
</evidence>
<dbReference type="Pfam" id="PF00512">
    <property type="entry name" value="HisKA"/>
    <property type="match status" value="1"/>
</dbReference>